<dbReference type="NCBIfam" id="NF045581">
    <property type="entry name" value="PG0541_fam"/>
    <property type="match status" value="1"/>
</dbReference>
<accession>A0A660SFT1</accession>
<evidence type="ECO:0000313" key="2">
    <source>
        <dbReference type="Proteomes" id="UP000271125"/>
    </source>
</evidence>
<dbReference type="Gene3D" id="3.30.70.120">
    <property type="match status" value="1"/>
</dbReference>
<proteinExistence type="predicted"/>
<evidence type="ECO:0000313" key="1">
    <source>
        <dbReference type="EMBL" id="RKX69026.1"/>
    </source>
</evidence>
<dbReference type="InterPro" id="IPR015867">
    <property type="entry name" value="N-reg_PII/ATP_PRibTrfase_C"/>
</dbReference>
<reference evidence="1 2" key="1">
    <citation type="submission" date="2018-06" db="EMBL/GenBank/DDBJ databases">
        <title>Extensive metabolic versatility and redundancy in microbially diverse, dynamic hydrothermal sediments.</title>
        <authorList>
            <person name="Dombrowski N."/>
            <person name="Teske A."/>
            <person name="Baker B.J."/>
        </authorList>
    </citation>
    <scope>NUCLEOTIDE SEQUENCE [LARGE SCALE GENOMIC DNA]</scope>
    <source>
        <strain evidence="1">B10_G13</strain>
    </source>
</reference>
<protein>
    <submittedName>
        <fullName evidence="1">Uncharacterized protein</fullName>
    </submittedName>
</protein>
<organism evidence="1 2">
    <name type="scientific">candidate division TA06 bacterium</name>
    <dbReference type="NCBI Taxonomy" id="2250710"/>
    <lineage>
        <taxon>Bacteria</taxon>
        <taxon>Bacteria division TA06</taxon>
    </lineage>
</organism>
<name>A0A660SFT1_UNCT6</name>
<comment type="caution">
    <text evidence="1">The sequence shown here is derived from an EMBL/GenBank/DDBJ whole genome shotgun (WGS) entry which is preliminary data.</text>
</comment>
<dbReference type="Proteomes" id="UP000271125">
    <property type="component" value="Unassembled WGS sequence"/>
</dbReference>
<sequence length="96" mass="10977">MKCIVIIYNAAIEDRINEALGGMIEKFTLFEKVLGKGKNSQPHMGNSVWPTTNKLIFSVLNNENDIDIIKERLKKVKDEYINEGLKLLVFPVEELI</sequence>
<dbReference type="EMBL" id="QNBD01000222">
    <property type="protein sequence ID" value="RKX69026.1"/>
    <property type="molecule type" value="Genomic_DNA"/>
</dbReference>
<gene>
    <name evidence="1" type="ORF">DRP43_04865</name>
</gene>
<dbReference type="AlphaFoldDB" id="A0A660SFT1"/>